<keyword evidence="2" id="KW-1185">Reference proteome</keyword>
<protein>
    <submittedName>
        <fullName evidence="1">Uncharacterized protein</fullName>
    </submittedName>
</protein>
<accession>A0ABR7JPL4</accession>
<name>A0ABR7JPL4_9FIRM</name>
<evidence type="ECO:0000313" key="2">
    <source>
        <dbReference type="Proteomes" id="UP000609849"/>
    </source>
</evidence>
<organism evidence="1 2">
    <name type="scientific">Romboutsia faecis</name>
    <dbReference type="NCBI Taxonomy" id="2764597"/>
    <lineage>
        <taxon>Bacteria</taxon>
        <taxon>Bacillati</taxon>
        <taxon>Bacillota</taxon>
        <taxon>Clostridia</taxon>
        <taxon>Peptostreptococcales</taxon>
        <taxon>Peptostreptococcaceae</taxon>
        <taxon>Romboutsia</taxon>
    </lineage>
</organism>
<reference evidence="1 2" key="1">
    <citation type="submission" date="2020-08" db="EMBL/GenBank/DDBJ databases">
        <authorList>
            <person name="Liu C."/>
            <person name="Sun Q."/>
        </authorList>
    </citation>
    <scope>NUCLEOTIDE SEQUENCE [LARGE SCALE GENOMIC DNA]</scope>
    <source>
        <strain evidence="1 2">NSJ-18</strain>
    </source>
</reference>
<dbReference type="EMBL" id="JACRWE010000003">
    <property type="protein sequence ID" value="MBC5996852.1"/>
    <property type="molecule type" value="Genomic_DNA"/>
</dbReference>
<comment type="caution">
    <text evidence="1">The sequence shown here is derived from an EMBL/GenBank/DDBJ whole genome shotgun (WGS) entry which is preliminary data.</text>
</comment>
<proteinExistence type="predicted"/>
<evidence type="ECO:0000313" key="1">
    <source>
        <dbReference type="EMBL" id="MBC5996852.1"/>
    </source>
</evidence>
<sequence>MPEKNNSNTHCNPCDISNYCNNLANQFNFLAAIYTAIISQEIEDDEVLGLLGSFLIVLGEQVSLASETRIFCKSQFEEGEENNLESDTNIAVEDIFDRGISKNIPKPKYRKIRKKIRKKKRTKR</sequence>
<dbReference type="Proteomes" id="UP000609849">
    <property type="component" value="Unassembled WGS sequence"/>
</dbReference>
<gene>
    <name evidence="1" type="ORF">H8923_08775</name>
</gene>
<dbReference type="RefSeq" id="WP_153971680.1">
    <property type="nucleotide sequence ID" value="NZ_JACRWE010000003.1"/>
</dbReference>